<feature type="domain" description="HNH nuclease" evidence="1">
    <location>
        <begin position="194"/>
        <end position="249"/>
    </location>
</feature>
<comment type="caution">
    <text evidence="2">The sequence shown here is derived from an EMBL/GenBank/DDBJ whole genome shotgun (WGS) entry which is preliminary data.</text>
</comment>
<protein>
    <recommendedName>
        <fullName evidence="1">HNH nuclease domain-containing protein</fullName>
    </recommendedName>
</protein>
<dbReference type="Proteomes" id="UP000247371">
    <property type="component" value="Unassembled WGS sequence"/>
</dbReference>
<evidence type="ECO:0000259" key="1">
    <source>
        <dbReference type="SMART" id="SM00507"/>
    </source>
</evidence>
<dbReference type="EMBL" id="NKUB01000025">
    <property type="protein sequence ID" value="PYD68655.1"/>
    <property type="molecule type" value="Genomic_DNA"/>
</dbReference>
<dbReference type="GO" id="GO:0008270">
    <property type="term" value="F:zinc ion binding"/>
    <property type="evidence" value="ECO:0007669"/>
    <property type="project" value="InterPro"/>
</dbReference>
<organism evidence="2 3">
    <name type="scientific">Komagataeibacter swingsii</name>
    <dbReference type="NCBI Taxonomy" id="215220"/>
    <lineage>
        <taxon>Bacteria</taxon>
        <taxon>Pseudomonadati</taxon>
        <taxon>Pseudomonadota</taxon>
        <taxon>Alphaproteobacteria</taxon>
        <taxon>Acetobacterales</taxon>
        <taxon>Acetobacteraceae</taxon>
        <taxon>Komagataeibacter</taxon>
    </lineage>
</organism>
<proteinExistence type="predicted"/>
<accession>A0A2V4RJ00</accession>
<dbReference type="GO" id="GO:0003676">
    <property type="term" value="F:nucleic acid binding"/>
    <property type="evidence" value="ECO:0007669"/>
    <property type="project" value="InterPro"/>
</dbReference>
<gene>
    <name evidence="2" type="ORF">CFR76_13840</name>
</gene>
<reference evidence="2 3" key="1">
    <citation type="submission" date="2017-07" db="EMBL/GenBank/DDBJ databases">
        <title>A draft genome sequence of Komagataeibacter swingsii LMG 22125.</title>
        <authorList>
            <person name="Skraban J."/>
            <person name="Cleenwerck I."/>
            <person name="Vandamme P."/>
            <person name="Trcek J."/>
        </authorList>
    </citation>
    <scope>NUCLEOTIDE SEQUENCE [LARGE SCALE GENOMIC DNA]</scope>
    <source>
        <strain evidence="2 3">LMG 22125</strain>
    </source>
</reference>
<dbReference type="CDD" id="cd00085">
    <property type="entry name" value="HNHc"/>
    <property type="match status" value="1"/>
</dbReference>
<keyword evidence="3" id="KW-1185">Reference proteome</keyword>
<sequence length="275" mass="30817">MGLKPVWGLSEEPVMCFSKKGTAKSVAERSLTQHYFVTIGAGSNVPQKFKGRILELVRATGKYGETAAFVRNSVLKERLSQWPFAIVTSETYDVIGHPDILSDVGLPDKKIITNAYDSVYRDEERIHLFWEKIKDFPVKRRTDVIAPPGFYDDGKVEYSSTFYPRLKFTSSEGKRVYKLSCQVERSPELKKAAKLANRERNDGKLVCEACGFSDESAGMFDAHHISPVACGQRDSTVDDLSVLCPTCHRWAHVKGDDALAPLPISLLRQIRGTQK</sequence>
<dbReference type="InterPro" id="IPR003615">
    <property type="entry name" value="HNH_nuc"/>
</dbReference>
<evidence type="ECO:0000313" key="3">
    <source>
        <dbReference type="Proteomes" id="UP000247371"/>
    </source>
</evidence>
<dbReference type="Pfam" id="PF01844">
    <property type="entry name" value="HNH"/>
    <property type="match status" value="1"/>
</dbReference>
<dbReference type="SMART" id="SM00507">
    <property type="entry name" value="HNHc"/>
    <property type="match status" value="1"/>
</dbReference>
<dbReference type="AlphaFoldDB" id="A0A2V4RJ00"/>
<dbReference type="GO" id="GO:0004519">
    <property type="term" value="F:endonuclease activity"/>
    <property type="evidence" value="ECO:0007669"/>
    <property type="project" value="InterPro"/>
</dbReference>
<dbReference type="InterPro" id="IPR002711">
    <property type="entry name" value="HNH"/>
</dbReference>
<name>A0A2V4RJ00_9PROT</name>
<evidence type="ECO:0000313" key="2">
    <source>
        <dbReference type="EMBL" id="PYD68655.1"/>
    </source>
</evidence>